<dbReference type="AlphaFoldDB" id="A0A1H9PIJ5"/>
<dbReference type="Pfam" id="PF00593">
    <property type="entry name" value="TonB_dep_Rec_b-barrel"/>
    <property type="match status" value="1"/>
</dbReference>
<protein>
    <submittedName>
        <fullName evidence="15">Outer membrane receptor proteins, mostly Fe transport</fullName>
    </submittedName>
</protein>
<feature type="domain" description="TonB-dependent receptor plug" evidence="14">
    <location>
        <begin position="128"/>
        <end position="225"/>
    </location>
</feature>
<keyword evidence="3 10" id="KW-1134">Transmembrane beta strand</keyword>
<sequence length="802" mass="90168">MSFSHRFIFFLCLHFSVSIFAQTSKINGRINFEDKKPATSILLLLQGTQNSAVSDTNGNFVFENVPYGKYIIETISTETAKKTVAIEVNGSNVTINIIVNKVTSVDLNEVVINVKTEKNKIETEGFAVNIIDTKKAAVRNMQTNELLSRTVGVRIRQNGGLGSDVNYNINGISGNSVRIFIDGIPISTYGSSFDLNSIPPSIIERIEVYKGVVPGHLSDDALGGAINVILKKGVKNNFNASASYGSFNTSQVNFNGLYRFKKSGFTIKSSFFNNYSDNDYEVWGKTVYNILPNGRYDYIRAKRLQDAFKSTGSITEVGFTDVKWADNIFIGFTSSDSYKEVQHGTFMSTPYKGRFLQSDAALINLTYNKKDLFVKGLEFNFHGIYCERNRMINDTVKWNYDWNGNLSLDLNGQPIPRPLGAQQGAPTLANIKRKVASIRTGISYKINDNHKFLLNYSLSIVNREDDDDLKSVLERKFLGTRDLNKNIGALTYELTALESRLKASVFSKYYQQRIERMNPIVQNNNGIASRVEDIVTSNKDVLGYGGAFSYAILPSVTLLTSAEKAVRLPSENEVFGDSGDNISENPSIKPEISKNYNLGFRFGKFKLRKHDITFSTNAFIRNITDRIGTPVQTAINTNVQTLPFLNQGNVKSKGIDLEVSYSYNNNLNITMGVSKFELTTVTGGVKYDLPNEPFFNANLSTQYSFNDVLADKSQLNIFYNFMFVDTFNYNRKLYSNTAGTDFFNIPEQFIQDAGLSYVFPKKNFIVSFDAKNMFNKQNYDNMGVQKPGRAFYLKINYIINNF</sequence>
<dbReference type="Gene3D" id="2.60.40.1120">
    <property type="entry name" value="Carboxypeptidase-like, regulatory domain"/>
    <property type="match status" value="1"/>
</dbReference>
<dbReference type="Pfam" id="PF13715">
    <property type="entry name" value="CarbopepD_reg_2"/>
    <property type="match status" value="1"/>
</dbReference>
<keyword evidence="7 10" id="KW-0472">Membrane</keyword>
<dbReference type="InterPro" id="IPR000531">
    <property type="entry name" value="Beta-barrel_TonB"/>
</dbReference>
<dbReference type="Proteomes" id="UP000183658">
    <property type="component" value="Unassembled WGS sequence"/>
</dbReference>
<accession>A0A1H9PIJ5</accession>
<proteinExistence type="inferred from homology"/>
<evidence type="ECO:0000256" key="4">
    <source>
        <dbReference type="ARBA" id="ARBA00022692"/>
    </source>
</evidence>
<evidence type="ECO:0000256" key="10">
    <source>
        <dbReference type="PROSITE-ProRule" id="PRU01360"/>
    </source>
</evidence>
<dbReference type="Gene3D" id="2.170.130.10">
    <property type="entry name" value="TonB-dependent receptor, plug domain"/>
    <property type="match status" value="1"/>
</dbReference>
<evidence type="ECO:0000259" key="14">
    <source>
        <dbReference type="Pfam" id="PF07715"/>
    </source>
</evidence>
<dbReference type="PANTHER" id="PTHR30069">
    <property type="entry name" value="TONB-DEPENDENT OUTER MEMBRANE RECEPTOR"/>
    <property type="match status" value="1"/>
</dbReference>
<evidence type="ECO:0000313" key="15">
    <source>
        <dbReference type="EMBL" id="SER47675.1"/>
    </source>
</evidence>
<dbReference type="SUPFAM" id="SSF49452">
    <property type="entry name" value="Starch-binding domain-like"/>
    <property type="match status" value="1"/>
</dbReference>
<dbReference type="GO" id="GO:0030246">
    <property type="term" value="F:carbohydrate binding"/>
    <property type="evidence" value="ECO:0007669"/>
    <property type="project" value="InterPro"/>
</dbReference>
<evidence type="ECO:0000256" key="6">
    <source>
        <dbReference type="ARBA" id="ARBA00023077"/>
    </source>
</evidence>
<comment type="subcellular location">
    <subcellularLocation>
        <location evidence="1 10">Cell outer membrane</location>
        <topology evidence="1 10">Multi-pass membrane protein</topology>
    </subcellularLocation>
</comment>
<dbReference type="InterPro" id="IPR012910">
    <property type="entry name" value="Plug_dom"/>
</dbReference>
<dbReference type="InterPro" id="IPR013784">
    <property type="entry name" value="Carb-bd-like_fold"/>
</dbReference>
<gene>
    <name evidence="15" type="ORF">SAMN05444355_11351</name>
</gene>
<dbReference type="OrthoDB" id="9812892at2"/>
<evidence type="ECO:0000256" key="2">
    <source>
        <dbReference type="ARBA" id="ARBA00022448"/>
    </source>
</evidence>
<dbReference type="InterPro" id="IPR039426">
    <property type="entry name" value="TonB-dep_rcpt-like"/>
</dbReference>
<evidence type="ECO:0000259" key="13">
    <source>
        <dbReference type="Pfam" id="PF00593"/>
    </source>
</evidence>
<keyword evidence="16" id="KW-1185">Reference proteome</keyword>
<dbReference type="Gene3D" id="2.40.170.20">
    <property type="entry name" value="TonB-dependent receptor, beta-barrel domain"/>
    <property type="match status" value="1"/>
</dbReference>
<keyword evidence="6 11" id="KW-0798">TonB box</keyword>
<keyword evidence="9 10" id="KW-0998">Cell outer membrane</keyword>
<dbReference type="GO" id="GO:0044718">
    <property type="term" value="P:siderophore transmembrane transport"/>
    <property type="evidence" value="ECO:0007669"/>
    <property type="project" value="TreeGrafter"/>
</dbReference>
<dbReference type="GO" id="GO:0009279">
    <property type="term" value="C:cell outer membrane"/>
    <property type="evidence" value="ECO:0007669"/>
    <property type="project" value="UniProtKB-SubCell"/>
</dbReference>
<dbReference type="Pfam" id="PF07715">
    <property type="entry name" value="Plug"/>
    <property type="match status" value="1"/>
</dbReference>
<evidence type="ECO:0000256" key="7">
    <source>
        <dbReference type="ARBA" id="ARBA00023136"/>
    </source>
</evidence>
<evidence type="ECO:0000256" key="1">
    <source>
        <dbReference type="ARBA" id="ARBA00004571"/>
    </source>
</evidence>
<name>A0A1H9PIJ5_FLAFI</name>
<dbReference type="PANTHER" id="PTHR30069:SF29">
    <property type="entry name" value="HEMOGLOBIN AND HEMOGLOBIN-HAPTOGLOBIN-BINDING PROTEIN 1-RELATED"/>
    <property type="match status" value="1"/>
</dbReference>
<evidence type="ECO:0000256" key="3">
    <source>
        <dbReference type="ARBA" id="ARBA00022452"/>
    </source>
</evidence>
<evidence type="ECO:0000313" key="16">
    <source>
        <dbReference type="Proteomes" id="UP000183658"/>
    </source>
</evidence>
<dbReference type="InterPro" id="IPR037066">
    <property type="entry name" value="Plug_dom_sf"/>
</dbReference>
<evidence type="ECO:0000256" key="11">
    <source>
        <dbReference type="RuleBase" id="RU003357"/>
    </source>
</evidence>
<dbReference type="PROSITE" id="PS52016">
    <property type="entry name" value="TONB_DEPENDENT_REC_3"/>
    <property type="match status" value="1"/>
</dbReference>
<feature type="domain" description="TonB-dependent receptor-like beta-barrel" evidence="13">
    <location>
        <begin position="536"/>
        <end position="772"/>
    </location>
</feature>
<dbReference type="InterPro" id="IPR036942">
    <property type="entry name" value="Beta-barrel_TonB_sf"/>
</dbReference>
<feature type="chain" id="PRO_5010169336" evidence="12">
    <location>
        <begin position="22"/>
        <end position="802"/>
    </location>
</feature>
<feature type="signal peptide" evidence="12">
    <location>
        <begin position="1"/>
        <end position="21"/>
    </location>
</feature>
<keyword evidence="4 10" id="KW-0812">Transmembrane</keyword>
<evidence type="ECO:0000256" key="9">
    <source>
        <dbReference type="ARBA" id="ARBA00023237"/>
    </source>
</evidence>
<dbReference type="EMBL" id="FOFZ01000013">
    <property type="protein sequence ID" value="SER47675.1"/>
    <property type="molecule type" value="Genomic_DNA"/>
</dbReference>
<organism evidence="15 16">
    <name type="scientific">Flavobacterium frigoris</name>
    <dbReference type="NCBI Taxonomy" id="229204"/>
    <lineage>
        <taxon>Bacteria</taxon>
        <taxon>Pseudomonadati</taxon>
        <taxon>Bacteroidota</taxon>
        <taxon>Flavobacteriia</taxon>
        <taxon>Flavobacteriales</taxon>
        <taxon>Flavobacteriaceae</taxon>
        <taxon>Flavobacterium</taxon>
    </lineage>
</organism>
<evidence type="ECO:0000256" key="8">
    <source>
        <dbReference type="ARBA" id="ARBA00023170"/>
    </source>
</evidence>
<reference evidence="16" key="1">
    <citation type="submission" date="2016-10" db="EMBL/GenBank/DDBJ databases">
        <authorList>
            <person name="Varghese N."/>
            <person name="Submissions S."/>
        </authorList>
    </citation>
    <scope>NUCLEOTIDE SEQUENCE [LARGE SCALE GENOMIC DNA]</scope>
    <source>
        <strain evidence="16">DSM 15719</strain>
    </source>
</reference>
<comment type="similarity">
    <text evidence="10 11">Belongs to the TonB-dependent receptor family.</text>
</comment>
<dbReference type="GO" id="GO:0015344">
    <property type="term" value="F:siderophore uptake transmembrane transporter activity"/>
    <property type="evidence" value="ECO:0007669"/>
    <property type="project" value="TreeGrafter"/>
</dbReference>
<keyword evidence="2 10" id="KW-0813">Transport</keyword>
<keyword evidence="8 15" id="KW-0675">Receptor</keyword>
<keyword evidence="5 12" id="KW-0732">Signal</keyword>
<evidence type="ECO:0000256" key="5">
    <source>
        <dbReference type="ARBA" id="ARBA00022729"/>
    </source>
</evidence>
<dbReference type="RefSeq" id="WP_074724197.1">
    <property type="nucleotide sequence ID" value="NZ_CBCRVS010000001.1"/>
</dbReference>
<evidence type="ECO:0000256" key="12">
    <source>
        <dbReference type="SAM" id="SignalP"/>
    </source>
</evidence>
<dbReference type="SUPFAM" id="SSF56935">
    <property type="entry name" value="Porins"/>
    <property type="match status" value="1"/>
</dbReference>